<evidence type="ECO:0000313" key="3">
    <source>
        <dbReference type="Proteomes" id="UP000243739"/>
    </source>
</evidence>
<dbReference type="GO" id="GO:0016747">
    <property type="term" value="F:acyltransferase activity, transferring groups other than amino-acyl groups"/>
    <property type="evidence" value="ECO:0007669"/>
    <property type="project" value="InterPro"/>
</dbReference>
<dbReference type="InterPro" id="IPR000182">
    <property type="entry name" value="GNAT_dom"/>
</dbReference>
<sequence>MSHINVAGPINNQTLEKYKFHETMKSFRPSDRQHQALLKISKLPEGRVFVALNKQQIIGYLTLSHSDPIESWSKGNMSDLLELGVIEVAIPYRKQNVAKHLLKLAFLDTNIENYIVFTTLYHWHWDLKNTNLTIWQYRNMMEKLFRTVGFKVYPTNDPEITSHPANTLMVRVGKNVPKASVNKFDSLRFQNS</sequence>
<proteinExistence type="predicted"/>
<protein>
    <recommendedName>
        <fullName evidence="1">N-acetyltransferase domain-containing protein</fullName>
    </recommendedName>
</protein>
<dbReference type="InterPro" id="IPR016181">
    <property type="entry name" value="Acyl_CoA_acyltransferase"/>
</dbReference>
<feature type="domain" description="N-acetyltransferase" evidence="1">
    <location>
        <begin position="10"/>
        <end position="177"/>
    </location>
</feature>
<dbReference type="OrthoDB" id="5416633at2"/>
<dbReference type="GO" id="GO:0045150">
    <property type="term" value="P:acetoin catabolic process"/>
    <property type="evidence" value="ECO:0007669"/>
    <property type="project" value="InterPro"/>
</dbReference>
<evidence type="ECO:0000313" key="2">
    <source>
        <dbReference type="EMBL" id="OEF96930.1"/>
    </source>
</evidence>
<dbReference type="Proteomes" id="UP000243739">
    <property type="component" value="Unassembled WGS sequence"/>
</dbReference>
<accession>A0A1D2YS98</accession>
<keyword evidence="3" id="KW-1185">Reference proteome</keyword>
<organism evidence="2 3">
    <name type="scientific">Vulcanibacillus modesticaldus</name>
    <dbReference type="NCBI Taxonomy" id="337097"/>
    <lineage>
        <taxon>Bacteria</taxon>
        <taxon>Bacillati</taxon>
        <taxon>Bacillota</taxon>
        <taxon>Bacilli</taxon>
        <taxon>Bacillales</taxon>
        <taxon>Bacillaceae</taxon>
        <taxon>Vulcanibacillus</taxon>
    </lineage>
</organism>
<name>A0A1D2YS98_9BACI</name>
<dbReference type="GO" id="GO:0019152">
    <property type="term" value="F:acetoin dehydrogenase (NAD+) activity"/>
    <property type="evidence" value="ECO:0007669"/>
    <property type="project" value="InterPro"/>
</dbReference>
<reference evidence="2 3" key="1">
    <citation type="submission" date="2016-09" db="EMBL/GenBank/DDBJ databases">
        <title>Draft genome sequence for the type strain of Vulcanibacillus modesticaldus BR, a strictly anaerobic, moderately thermophilic, and nitrate-reducing bacterium from deep sea-hydrothermal vents of the Mid-Atlantic Ridge.</title>
        <authorList>
            <person name="Abin C.A."/>
            <person name="Hollibaugh J.T."/>
        </authorList>
    </citation>
    <scope>NUCLEOTIDE SEQUENCE [LARGE SCALE GENOMIC DNA]</scope>
    <source>
        <strain evidence="2 3">BR</strain>
    </source>
</reference>
<dbReference type="InterPro" id="IPR024699">
    <property type="entry name" value="AcuA"/>
</dbReference>
<dbReference type="Pfam" id="PF00583">
    <property type="entry name" value="Acetyltransf_1"/>
    <property type="match status" value="1"/>
</dbReference>
<dbReference type="AlphaFoldDB" id="A0A1D2YS98"/>
<dbReference type="Gene3D" id="3.40.630.30">
    <property type="match status" value="1"/>
</dbReference>
<dbReference type="STRING" id="337097.BHF71_04165"/>
<dbReference type="PROSITE" id="PS51186">
    <property type="entry name" value="GNAT"/>
    <property type="match status" value="1"/>
</dbReference>
<dbReference type="SUPFAM" id="SSF55729">
    <property type="entry name" value="Acyl-CoA N-acyltransferases (Nat)"/>
    <property type="match status" value="1"/>
</dbReference>
<dbReference type="PIRSF" id="PIRSF021278">
    <property type="entry name" value="AcuA"/>
    <property type="match status" value="1"/>
</dbReference>
<evidence type="ECO:0000259" key="1">
    <source>
        <dbReference type="PROSITE" id="PS51186"/>
    </source>
</evidence>
<dbReference type="RefSeq" id="WP_069657563.1">
    <property type="nucleotide sequence ID" value="NZ_MIJF01000078.1"/>
</dbReference>
<comment type="caution">
    <text evidence="2">The sequence shown here is derived from an EMBL/GenBank/DDBJ whole genome shotgun (WGS) entry which is preliminary data.</text>
</comment>
<gene>
    <name evidence="2" type="ORF">BHF71_04165</name>
</gene>
<dbReference type="CDD" id="cd04301">
    <property type="entry name" value="NAT_SF"/>
    <property type="match status" value="1"/>
</dbReference>
<dbReference type="EMBL" id="MIJF01000078">
    <property type="protein sequence ID" value="OEF96930.1"/>
    <property type="molecule type" value="Genomic_DNA"/>
</dbReference>